<dbReference type="InterPro" id="IPR005117">
    <property type="entry name" value="NiRdtase/SiRdtase_haem-b_fer"/>
</dbReference>
<dbReference type="GO" id="GO:0046872">
    <property type="term" value="F:metal ion binding"/>
    <property type="evidence" value="ECO:0007669"/>
    <property type="project" value="UniProtKB-KW"/>
</dbReference>
<reference evidence="8 9" key="1">
    <citation type="submission" date="2020-08" db="EMBL/GenBank/DDBJ databases">
        <authorList>
            <person name="Ren C."/>
            <person name="Gu Y."/>
            <person name="Xu Y."/>
        </authorList>
    </citation>
    <scope>NUCLEOTIDE SEQUENCE [LARGE SCALE GENOMIC DNA]</scope>
    <source>
        <strain evidence="8 9">LBM18003</strain>
    </source>
</reference>
<keyword evidence="5" id="KW-0408">Iron</keyword>
<dbReference type="AlphaFoldDB" id="A0A7G9WGE1"/>
<dbReference type="GO" id="GO:0051539">
    <property type="term" value="F:4 iron, 4 sulfur cluster binding"/>
    <property type="evidence" value="ECO:0007669"/>
    <property type="project" value="UniProtKB-KW"/>
</dbReference>
<dbReference type="InterPro" id="IPR045854">
    <property type="entry name" value="NO2/SO3_Rdtase_4Fe4S_sf"/>
</dbReference>
<accession>A0A7G9WGE1</accession>
<dbReference type="Gene3D" id="3.30.70.20">
    <property type="match status" value="1"/>
</dbReference>
<dbReference type="Pfam" id="PF01077">
    <property type="entry name" value="NIR_SIR"/>
    <property type="match status" value="1"/>
</dbReference>
<dbReference type="Gene3D" id="3.30.413.10">
    <property type="entry name" value="Sulfite Reductase Hemoprotein, domain 1"/>
    <property type="match status" value="1"/>
</dbReference>
<evidence type="ECO:0000256" key="4">
    <source>
        <dbReference type="ARBA" id="ARBA00023002"/>
    </source>
</evidence>
<gene>
    <name evidence="8" type="ORF">H6X83_12640</name>
</gene>
<dbReference type="Gene3D" id="3.30.70.3340">
    <property type="match status" value="1"/>
</dbReference>
<dbReference type="SUPFAM" id="SSF56014">
    <property type="entry name" value="Nitrite and sulphite reductase 4Fe-4S domain-like"/>
    <property type="match status" value="1"/>
</dbReference>
<keyword evidence="1" id="KW-0004">4Fe-4S</keyword>
<dbReference type="Proteomes" id="UP000516046">
    <property type="component" value="Chromosome"/>
</dbReference>
<dbReference type="PROSITE" id="PS51379">
    <property type="entry name" value="4FE4S_FER_2"/>
    <property type="match status" value="2"/>
</dbReference>
<organism evidence="8 9">
    <name type="scientific">Caproicibacterium amylolyticum</name>
    <dbReference type="NCBI Taxonomy" id="2766537"/>
    <lineage>
        <taxon>Bacteria</taxon>
        <taxon>Bacillati</taxon>
        <taxon>Bacillota</taxon>
        <taxon>Clostridia</taxon>
        <taxon>Eubacteriales</taxon>
        <taxon>Oscillospiraceae</taxon>
        <taxon>Caproicibacterium</taxon>
    </lineage>
</organism>
<evidence type="ECO:0000256" key="1">
    <source>
        <dbReference type="ARBA" id="ARBA00022485"/>
    </source>
</evidence>
<dbReference type="EMBL" id="CP060696">
    <property type="protein sequence ID" value="QNO17753.1"/>
    <property type="molecule type" value="Genomic_DNA"/>
</dbReference>
<evidence type="ECO:0000256" key="2">
    <source>
        <dbReference type="ARBA" id="ARBA00022617"/>
    </source>
</evidence>
<dbReference type="Pfam" id="PF00037">
    <property type="entry name" value="Fer4"/>
    <property type="match status" value="1"/>
</dbReference>
<feature type="domain" description="4Fe-4S ferredoxin-type" evidence="7">
    <location>
        <begin position="194"/>
        <end position="223"/>
    </location>
</feature>
<keyword evidence="3" id="KW-0479">Metal-binding</keyword>
<evidence type="ECO:0000259" key="7">
    <source>
        <dbReference type="PROSITE" id="PS51379"/>
    </source>
</evidence>
<dbReference type="InterPro" id="IPR006067">
    <property type="entry name" value="NO2/SO3_Rdtase_4Fe4S_dom"/>
</dbReference>
<dbReference type="GO" id="GO:0016491">
    <property type="term" value="F:oxidoreductase activity"/>
    <property type="evidence" value="ECO:0007669"/>
    <property type="project" value="UniProtKB-KW"/>
</dbReference>
<dbReference type="PROSITE" id="PS00198">
    <property type="entry name" value="4FE4S_FER_1"/>
    <property type="match status" value="1"/>
</dbReference>
<evidence type="ECO:0000256" key="5">
    <source>
        <dbReference type="ARBA" id="ARBA00023004"/>
    </source>
</evidence>
<feature type="domain" description="4Fe-4S ferredoxin-type" evidence="7">
    <location>
        <begin position="163"/>
        <end position="193"/>
    </location>
</feature>
<evidence type="ECO:0000313" key="8">
    <source>
        <dbReference type="EMBL" id="QNO17753.1"/>
    </source>
</evidence>
<dbReference type="GO" id="GO:0020037">
    <property type="term" value="F:heme binding"/>
    <property type="evidence" value="ECO:0007669"/>
    <property type="project" value="InterPro"/>
</dbReference>
<dbReference type="InterPro" id="IPR036136">
    <property type="entry name" value="Nit/Sulf_reduc_fer-like_dom_sf"/>
</dbReference>
<sequence>MAKLRAEDIARVKGMGFLLNRGTQVFSGRIVPEGTVFSAEDLKTVSEIAEKYGNGKIVFTTRLAAEIVGIPYDKIDEAIAYAGERGLKFGGTGAKIRPITACKGTTCVYGNFDTQGMAKELYHAFYIGWADVKLPHKFKIAVGGCPNSCMKPSLNDFGIEGHRVPLYEKDNCRGCKVCQVEKHCPMHAAKLQEGKMHINKELCKTCGVCTGKCPFGAVAKKSPVRFQIYVGGTWGKHTRMGTPLSRLVTHEEVFPILEKTLLWFKENAYQKERLGMAIDRLGAESLEKALFSEDLPNRKEDILAAPVKTRP</sequence>
<keyword evidence="9" id="KW-1185">Reference proteome</keyword>
<dbReference type="InterPro" id="IPR051329">
    <property type="entry name" value="NIR_SIR_4Fe-4S"/>
</dbReference>
<dbReference type="InterPro" id="IPR017896">
    <property type="entry name" value="4Fe4S_Fe-S-bd"/>
</dbReference>
<protein>
    <submittedName>
        <fullName evidence="8">4Fe-4S binding protein</fullName>
    </submittedName>
</protein>
<keyword evidence="2" id="KW-0349">Heme</keyword>
<name>A0A7G9WGE1_9FIRM</name>
<proteinExistence type="predicted"/>
<dbReference type="InterPro" id="IPR017900">
    <property type="entry name" value="4Fe4S_Fe_S_CS"/>
</dbReference>
<evidence type="ECO:0000313" key="9">
    <source>
        <dbReference type="Proteomes" id="UP000516046"/>
    </source>
</evidence>
<evidence type="ECO:0000256" key="3">
    <source>
        <dbReference type="ARBA" id="ARBA00022723"/>
    </source>
</evidence>
<keyword evidence="4" id="KW-0560">Oxidoreductase</keyword>
<dbReference type="Pfam" id="PF03460">
    <property type="entry name" value="NIR_SIR_ferr"/>
    <property type="match status" value="1"/>
</dbReference>
<keyword evidence="6" id="KW-0411">Iron-sulfur</keyword>
<dbReference type="KEGG" id="caml:H6X83_12640"/>
<dbReference type="PANTHER" id="PTHR32439">
    <property type="entry name" value="FERREDOXIN--NITRITE REDUCTASE, CHLOROPLASTIC"/>
    <property type="match status" value="1"/>
</dbReference>
<dbReference type="RefSeq" id="WP_212506816.1">
    <property type="nucleotide sequence ID" value="NZ_CP060696.1"/>
</dbReference>
<evidence type="ECO:0000256" key="6">
    <source>
        <dbReference type="ARBA" id="ARBA00023014"/>
    </source>
</evidence>
<dbReference type="SUPFAM" id="SSF55124">
    <property type="entry name" value="Nitrite/Sulfite reductase N-terminal domain-like"/>
    <property type="match status" value="1"/>
</dbReference>
<dbReference type="SUPFAM" id="SSF54862">
    <property type="entry name" value="4Fe-4S ferredoxins"/>
    <property type="match status" value="1"/>
</dbReference>
<dbReference type="PANTHER" id="PTHR32439:SF9">
    <property type="entry name" value="BLR3264 PROTEIN"/>
    <property type="match status" value="1"/>
</dbReference>